<feature type="compositionally biased region" description="Polar residues" evidence="3">
    <location>
        <begin position="110"/>
        <end position="122"/>
    </location>
</feature>
<keyword evidence="4" id="KW-0732">Signal</keyword>
<organism evidence="6 7">
    <name type="scientific">Endozoicomonas gorgoniicola</name>
    <dbReference type="NCBI Taxonomy" id="1234144"/>
    <lineage>
        <taxon>Bacteria</taxon>
        <taxon>Pseudomonadati</taxon>
        <taxon>Pseudomonadota</taxon>
        <taxon>Gammaproteobacteria</taxon>
        <taxon>Oceanospirillales</taxon>
        <taxon>Endozoicomonadaceae</taxon>
        <taxon>Endozoicomonas</taxon>
    </lineage>
</organism>
<keyword evidence="7" id="KW-1185">Reference proteome</keyword>
<dbReference type="Gene3D" id="2.60.40.10">
    <property type="entry name" value="Immunoglobulins"/>
    <property type="match status" value="1"/>
</dbReference>
<name>A0ABT3MY29_9GAMM</name>
<dbReference type="RefSeq" id="WP_262563628.1">
    <property type="nucleotide sequence ID" value="NZ_JAPFCC010000001.1"/>
</dbReference>
<evidence type="ECO:0000256" key="3">
    <source>
        <dbReference type="SAM" id="MobiDB-lite"/>
    </source>
</evidence>
<evidence type="ECO:0000256" key="4">
    <source>
        <dbReference type="SAM" id="SignalP"/>
    </source>
</evidence>
<feature type="region of interest" description="Disordered" evidence="3">
    <location>
        <begin position="110"/>
        <end position="129"/>
    </location>
</feature>
<dbReference type="SMART" id="SM00495">
    <property type="entry name" value="ChtBD3"/>
    <property type="match status" value="1"/>
</dbReference>
<dbReference type="InterPro" id="IPR023346">
    <property type="entry name" value="Lysozyme-like_dom_sf"/>
</dbReference>
<evidence type="ECO:0000313" key="6">
    <source>
        <dbReference type="EMBL" id="MCW7553889.1"/>
    </source>
</evidence>
<dbReference type="PANTHER" id="PTHR22595:SF79">
    <property type="entry name" value="CHITINASE 12"/>
    <property type="match status" value="1"/>
</dbReference>
<evidence type="ECO:0000259" key="5">
    <source>
        <dbReference type="SMART" id="SM00495"/>
    </source>
</evidence>
<accession>A0ABT3MY29</accession>
<sequence>MKNKCYVAVRTVLTALCLYLFSYSLASARQPSDYTMTEKQIRQGAYNYLINYIHDIVTKLEGLTLSEIFSSDDSKQGYSDSIQTRPDRRELFTLVKEGLNQYLAEKATLMQSGETDQTQKTETPPPDRLSISDLIQQHRTTTSKSRILARLLSELTEKHSEKEKERVYLTSKHNANADKPHILYKKQVLKERDHLLQVAEDKNPMFGIARKATQTLDNEQVEAIKPNRKDNPDNVRRAENIISAKTWDHIFTQRNPAYTYENFLKGIGKYPALCQHYLDKTEKESDHICSVALATMFAHFTQETGGHNKYDPIPEWRQGLYYLREVGWTERSANGYGICSRDTWQGKAYPCGKFPDGKYKSYFGRGAKQLSYNYNYGPFSLSIYKDVGILLNSPEKVADTWLNLASAVFFYVFPQPPKPNMLSVMDGTWKPNQEDIAAGRTPGFGVTTMIINGGVECGGSSEGEQSQNRIEYFKAITQYLGIQIPPDEKLGCANMQQFDPRSSGAIEIYWEEDWSWNGANPDGLSYKCQLVGYQTPFNAFNDGDYIKCLKDKFNVIIVDDNGYSSPEANAGSSLRVMAKETGTLDVILDGTKSKAFGDHNEIDQWEWSQIDTGNKLQLDEADTAIAIVSIPARSSGSVETYKFQLSVKDTKGGEGVDTMDLIVEPYNDSEPIEVTLVSVDKAVPGEDIEVVAKMSDEDSGKALKFQWGLSDNIKWDEQSEGRKITFEVPDTTSTIDIHICLEVSSEQEDSKGNASKTITVEPTGGNYPAWKEGTNYHGGSRVTNGSRDYECKPFPQSEWCGQSAAYYKPGEGSHWDDAWIRIND</sequence>
<dbReference type="InterPro" id="IPR013783">
    <property type="entry name" value="Ig-like_fold"/>
</dbReference>
<evidence type="ECO:0000313" key="7">
    <source>
        <dbReference type="Proteomes" id="UP001209854"/>
    </source>
</evidence>
<reference evidence="6 7" key="1">
    <citation type="submission" date="2022-10" db="EMBL/GenBank/DDBJ databases">
        <title>High-quality genome sequences of two octocoral-associated bacteria, Endozoicomonas euniceicola EF212 and Endozoicomonas gorgoniicola PS125.</title>
        <authorList>
            <person name="Chiou Y.-J."/>
            <person name="Chen Y.-H."/>
        </authorList>
    </citation>
    <scope>NUCLEOTIDE SEQUENCE [LARGE SCALE GENOMIC DNA]</scope>
    <source>
        <strain evidence="6 7">PS125</strain>
    </source>
</reference>
<dbReference type="CDD" id="cd00325">
    <property type="entry name" value="chitinase_GH19"/>
    <property type="match status" value="1"/>
</dbReference>
<gene>
    <name evidence="6" type="ORF">NX722_14900</name>
</gene>
<keyword evidence="2" id="KW-1015">Disulfide bond</keyword>
<feature type="domain" description="Chitin-binding type-3" evidence="5">
    <location>
        <begin position="767"/>
        <end position="818"/>
    </location>
</feature>
<dbReference type="InterPro" id="IPR003610">
    <property type="entry name" value="CBM5/12"/>
</dbReference>
<dbReference type="PANTHER" id="PTHR22595">
    <property type="entry name" value="CHITINASE-RELATED"/>
    <property type="match status" value="1"/>
</dbReference>
<dbReference type="SUPFAM" id="SSF53955">
    <property type="entry name" value="Lysozyme-like"/>
    <property type="match status" value="1"/>
</dbReference>
<protein>
    <recommendedName>
        <fullName evidence="5">Chitin-binding type-3 domain-containing protein</fullName>
    </recommendedName>
</protein>
<dbReference type="Pfam" id="PF22352">
    <property type="entry name" value="K319L-like_PKD"/>
    <property type="match status" value="1"/>
</dbReference>
<keyword evidence="1" id="KW-0611">Plant defense</keyword>
<comment type="caution">
    <text evidence="6">The sequence shown here is derived from an EMBL/GenBank/DDBJ whole genome shotgun (WGS) entry which is preliminary data.</text>
</comment>
<feature type="chain" id="PRO_5045131816" description="Chitin-binding type-3 domain-containing protein" evidence="4">
    <location>
        <begin position="29"/>
        <end position="824"/>
    </location>
</feature>
<dbReference type="InterPro" id="IPR000726">
    <property type="entry name" value="Glyco_hydro_19_cat"/>
</dbReference>
<evidence type="ECO:0000256" key="1">
    <source>
        <dbReference type="ARBA" id="ARBA00022821"/>
    </source>
</evidence>
<evidence type="ECO:0000256" key="2">
    <source>
        <dbReference type="ARBA" id="ARBA00023157"/>
    </source>
</evidence>
<dbReference type="Gene3D" id="1.10.530.10">
    <property type="match status" value="1"/>
</dbReference>
<dbReference type="Pfam" id="PF00182">
    <property type="entry name" value="Glyco_hydro_19"/>
    <property type="match status" value="1"/>
</dbReference>
<dbReference type="Proteomes" id="UP001209854">
    <property type="component" value="Unassembled WGS sequence"/>
</dbReference>
<proteinExistence type="predicted"/>
<dbReference type="EMBL" id="JAPFCC010000001">
    <property type="protein sequence ID" value="MCW7553889.1"/>
    <property type="molecule type" value="Genomic_DNA"/>
</dbReference>
<dbReference type="Gene3D" id="3.30.20.10">
    <property type="entry name" value="Endochitinase, domain 2"/>
    <property type="match status" value="1"/>
</dbReference>
<feature type="signal peptide" evidence="4">
    <location>
        <begin position="1"/>
        <end position="28"/>
    </location>
</feature>